<proteinExistence type="predicted"/>
<comment type="caution">
    <text evidence="1">The sequence shown here is derived from an EMBL/GenBank/DDBJ whole genome shotgun (WGS) entry which is preliminary data.</text>
</comment>
<sequence>TQSDPLGHLYKELRTLHTKVDQLESSISKKVTDDIQSSVPLIVADTLKENLSGLPTEALKNTLP</sequence>
<accession>A0A699WXV7</accession>
<gene>
    <name evidence="1" type="ORF">Tci_924326</name>
</gene>
<protein>
    <submittedName>
        <fullName evidence="1">Uncharacterized protein</fullName>
    </submittedName>
</protein>
<name>A0A699WXV7_TANCI</name>
<dbReference type="EMBL" id="BKCJ011781295">
    <property type="protein sequence ID" value="GFD52357.1"/>
    <property type="molecule type" value="Genomic_DNA"/>
</dbReference>
<dbReference type="AlphaFoldDB" id="A0A699WXV7"/>
<organism evidence="1">
    <name type="scientific">Tanacetum cinerariifolium</name>
    <name type="common">Dalmatian daisy</name>
    <name type="synonym">Chrysanthemum cinerariifolium</name>
    <dbReference type="NCBI Taxonomy" id="118510"/>
    <lineage>
        <taxon>Eukaryota</taxon>
        <taxon>Viridiplantae</taxon>
        <taxon>Streptophyta</taxon>
        <taxon>Embryophyta</taxon>
        <taxon>Tracheophyta</taxon>
        <taxon>Spermatophyta</taxon>
        <taxon>Magnoliopsida</taxon>
        <taxon>eudicotyledons</taxon>
        <taxon>Gunneridae</taxon>
        <taxon>Pentapetalae</taxon>
        <taxon>asterids</taxon>
        <taxon>campanulids</taxon>
        <taxon>Asterales</taxon>
        <taxon>Asteraceae</taxon>
        <taxon>Asteroideae</taxon>
        <taxon>Anthemideae</taxon>
        <taxon>Anthemidinae</taxon>
        <taxon>Tanacetum</taxon>
    </lineage>
</organism>
<evidence type="ECO:0000313" key="1">
    <source>
        <dbReference type="EMBL" id="GFD52357.1"/>
    </source>
</evidence>
<reference evidence="1" key="1">
    <citation type="journal article" date="2019" name="Sci. Rep.">
        <title>Draft genome of Tanacetum cinerariifolium, the natural source of mosquito coil.</title>
        <authorList>
            <person name="Yamashiro T."/>
            <person name="Shiraishi A."/>
            <person name="Satake H."/>
            <person name="Nakayama K."/>
        </authorList>
    </citation>
    <scope>NUCLEOTIDE SEQUENCE</scope>
</reference>
<feature type="non-terminal residue" evidence="1">
    <location>
        <position position="1"/>
    </location>
</feature>